<organism evidence="1">
    <name type="scientific">Arundo donax</name>
    <name type="common">Giant reed</name>
    <name type="synonym">Donax arundinaceus</name>
    <dbReference type="NCBI Taxonomy" id="35708"/>
    <lineage>
        <taxon>Eukaryota</taxon>
        <taxon>Viridiplantae</taxon>
        <taxon>Streptophyta</taxon>
        <taxon>Embryophyta</taxon>
        <taxon>Tracheophyta</taxon>
        <taxon>Spermatophyta</taxon>
        <taxon>Magnoliopsida</taxon>
        <taxon>Liliopsida</taxon>
        <taxon>Poales</taxon>
        <taxon>Poaceae</taxon>
        <taxon>PACMAD clade</taxon>
        <taxon>Arundinoideae</taxon>
        <taxon>Arundineae</taxon>
        <taxon>Arundo</taxon>
    </lineage>
</organism>
<dbReference type="AlphaFoldDB" id="A0A0A9D8F3"/>
<name>A0A0A9D8F3_ARUDO</name>
<protein>
    <submittedName>
        <fullName evidence="1">Uncharacterized protein</fullName>
    </submittedName>
</protein>
<evidence type="ECO:0000313" key="1">
    <source>
        <dbReference type="EMBL" id="JAD81945.1"/>
    </source>
</evidence>
<sequence length="66" mass="7114">MAPPSIIRRGFSFSIRWVTAAPLSHRISSSSQNLTPSTAPLPTMTRCTDDLMLPSVSANGGWVVQN</sequence>
<reference evidence="1" key="1">
    <citation type="submission" date="2014-09" db="EMBL/GenBank/DDBJ databases">
        <authorList>
            <person name="Magalhaes I.L.F."/>
            <person name="Oliveira U."/>
            <person name="Santos F.R."/>
            <person name="Vidigal T.H.D.A."/>
            <person name="Brescovit A.D."/>
            <person name="Santos A.J."/>
        </authorList>
    </citation>
    <scope>NUCLEOTIDE SEQUENCE</scope>
    <source>
        <tissue evidence="1">Shoot tissue taken approximately 20 cm above the soil surface</tissue>
    </source>
</reference>
<reference evidence="1" key="2">
    <citation type="journal article" date="2015" name="Data Brief">
        <title>Shoot transcriptome of the giant reed, Arundo donax.</title>
        <authorList>
            <person name="Barrero R.A."/>
            <person name="Guerrero F.D."/>
            <person name="Moolhuijzen P."/>
            <person name="Goolsby J.A."/>
            <person name="Tidwell J."/>
            <person name="Bellgard S.E."/>
            <person name="Bellgard M.I."/>
        </authorList>
    </citation>
    <scope>NUCLEOTIDE SEQUENCE</scope>
    <source>
        <tissue evidence="1">Shoot tissue taken approximately 20 cm above the soil surface</tissue>
    </source>
</reference>
<dbReference type="EMBL" id="GBRH01215950">
    <property type="protein sequence ID" value="JAD81945.1"/>
    <property type="molecule type" value="Transcribed_RNA"/>
</dbReference>
<accession>A0A0A9D8F3</accession>
<proteinExistence type="predicted"/>